<dbReference type="EMBL" id="BMHQ01000010">
    <property type="protein sequence ID" value="GGE23823.1"/>
    <property type="molecule type" value="Genomic_DNA"/>
</dbReference>
<dbReference type="PROSITE" id="PS51725">
    <property type="entry name" value="ABM"/>
    <property type="match status" value="1"/>
</dbReference>
<gene>
    <name evidence="2" type="ORF">GCM10011571_27340</name>
</gene>
<dbReference type="InterPro" id="IPR007138">
    <property type="entry name" value="ABM_dom"/>
</dbReference>
<name>A0A8J2VIP7_9BACL</name>
<dbReference type="RefSeq" id="WP_188648452.1">
    <property type="nucleotide sequence ID" value="NZ_BMHQ01000010.1"/>
</dbReference>
<keyword evidence="3" id="KW-1185">Reference proteome</keyword>
<reference evidence="2" key="2">
    <citation type="submission" date="2020-09" db="EMBL/GenBank/DDBJ databases">
        <authorList>
            <person name="Sun Q."/>
            <person name="Zhou Y."/>
        </authorList>
    </citation>
    <scope>NUCLEOTIDE SEQUENCE</scope>
    <source>
        <strain evidence="2">CGMCC 1.15179</strain>
    </source>
</reference>
<reference evidence="2" key="1">
    <citation type="journal article" date="2014" name="Int. J. Syst. Evol. Microbiol.">
        <title>Complete genome sequence of Corynebacterium casei LMG S-19264T (=DSM 44701T), isolated from a smear-ripened cheese.</title>
        <authorList>
            <consortium name="US DOE Joint Genome Institute (JGI-PGF)"/>
            <person name="Walter F."/>
            <person name="Albersmeier A."/>
            <person name="Kalinowski J."/>
            <person name="Ruckert C."/>
        </authorList>
    </citation>
    <scope>NUCLEOTIDE SEQUENCE</scope>
    <source>
        <strain evidence="2">CGMCC 1.15179</strain>
    </source>
</reference>
<proteinExistence type="predicted"/>
<organism evidence="2 3">
    <name type="scientific">Marinithermofilum abyssi</name>
    <dbReference type="NCBI Taxonomy" id="1571185"/>
    <lineage>
        <taxon>Bacteria</taxon>
        <taxon>Bacillati</taxon>
        <taxon>Bacillota</taxon>
        <taxon>Bacilli</taxon>
        <taxon>Bacillales</taxon>
        <taxon>Thermoactinomycetaceae</taxon>
        <taxon>Marinithermofilum</taxon>
    </lineage>
</organism>
<dbReference type="InterPro" id="IPR050404">
    <property type="entry name" value="Heme-degrading_MO"/>
</dbReference>
<dbReference type="Proteomes" id="UP000625210">
    <property type="component" value="Unassembled WGS sequence"/>
</dbReference>
<dbReference type="Gene3D" id="3.30.70.100">
    <property type="match status" value="1"/>
</dbReference>
<protein>
    <recommendedName>
        <fullName evidence="1">ABM domain-containing protein</fullName>
    </recommendedName>
</protein>
<feature type="domain" description="ABM" evidence="1">
    <location>
        <begin position="2"/>
        <end position="92"/>
    </location>
</feature>
<comment type="caution">
    <text evidence="2">The sequence shown here is derived from an EMBL/GenBank/DDBJ whole genome shotgun (WGS) entry which is preliminary data.</text>
</comment>
<dbReference type="Pfam" id="PF03992">
    <property type="entry name" value="ABM"/>
    <property type="match status" value="1"/>
</dbReference>
<dbReference type="InterPro" id="IPR011008">
    <property type="entry name" value="Dimeric_a/b-barrel"/>
</dbReference>
<evidence type="ECO:0000259" key="1">
    <source>
        <dbReference type="PROSITE" id="PS51725"/>
    </source>
</evidence>
<dbReference type="PANTHER" id="PTHR34474">
    <property type="entry name" value="SIGNAL TRANSDUCTION PROTEIN TRAP"/>
    <property type="match status" value="1"/>
</dbReference>
<sequence length="97" mass="11254">MYQVNNRIPIESEDHLRMLKERFSGATERMKAVPGFISFRLLKAEDGSYVVAETVFESKEHFIRWTESDHFKQAHGGRGGSSERRRADVDAFEILIH</sequence>
<accession>A0A8J2VIP7</accession>
<dbReference type="SUPFAM" id="SSF54909">
    <property type="entry name" value="Dimeric alpha+beta barrel"/>
    <property type="match status" value="1"/>
</dbReference>
<dbReference type="PANTHER" id="PTHR34474:SF2">
    <property type="entry name" value="SIGNAL TRANSDUCTION PROTEIN TRAP"/>
    <property type="match status" value="1"/>
</dbReference>
<dbReference type="AlphaFoldDB" id="A0A8J2VIP7"/>
<evidence type="ECO:0000313" key="3">
    <source>
        <dbReference type="Proteomes" id="UP000625210"/>
    </source>
</evidence>
<evidence type="ECO:0000313" key="2">
    <source>
        <dbReference type="EMBL" id="GGE23823.1"/>
    </source>
</evidence>